<accession>A0ABR9ZV57</accession>
<name>A0ABR9ZV57_9FIRM</name>
<dbReference type="SMART" id="SM00989">
    <property type="entry name" value="V4R"/>
    <property type="match status" value="1"/>
</dbReference>
<dbReference type="PANTHER" id="PTHR35090:SF2">
    <property type="entry name" value="ARSR FAMILY TRANSCRIPTIONAL REGULATOR"/>
    <property type="match status" value="1"/>
</dbReference>
<evidence type="ECO:0000313" key="3">
    <source>
        <dbReference type="Proteomes" id="UP000614200"/>
    </source>
</evidence>
<proteinExistence type="predicted"/>
<feature type="domain" description="4-vinyl reductase 4VR" evidence="1">
    <location>
        <begin position="109"/>
        <end position="171"/>
    </location>
</feature>
<dbReference type="InterPro" id="IPR024096">
    <property type="entry name" value="NO_sig/Golgi_transp_ligand-bd"/>
</dbReference>
<dbReference type="Pfam" id="PF02830">
    <property type="entry name" value="V4R"/>
    <property type="match status" value="1"/>
</dbReference>
<dbReference type="RefSeq" id="WP_194702472.1">
    <property type="nucleotide sequence ID" value="NZ_JADKNH010000008.1"/>
</dbReference>
<protein>
    <submittedName>
        <fullName evidence="2">4-vinyl reductase</fullName>
    </submittedName>
</protein>
<gene>
    <name evidence="2" type="ORF">ISU02_14025</name>
</gene>
<evidence type="ECO:0000259" key="1">
    <source>
        <dbReference type="SMART" id="SM00989"/>
    </source>
</evidence>
<dbReference type="EMBL" id="JADKNH010000008">
    <property type="protein sequence ID" value="MBF4694236.1"/>
    <property type="molecule type" value="Genomic_DNA"/>
</dbReference>
<sequence length="179" mass="20664">MDDNRKYQFSWDLLGDINEGRPNLGNLTRVEIYRLMQFTLRDVIERNFGTEVADQIFYDSGKLAGKAFYEHYLNPQKNLNDFMNQLESLFKELGIGILRIEHIDMDKGELTLTVSEDLDCSGLPENGFEVCTYDEGFISALLESFTGIAFEVREIDCWCTGDRTCRFLAKTLELSQEKL</sequence>
<dbReference type="Gene3D" id="3.30.1380.20">
    <property type="entry name" value="Trafficking protein particle complex subunit 3"/>
    <property type="match status" value="1"/>
</dbReference>
<comment type="caution">
    <text evidence="2">The sequence shown here is derived from an EMBL/GenBank/DDBJ whole genome shotgun (WGS) entry which is preliminary data.</text>
</comment>
<dbReference type="SUPFAM" id="SSF111126">
    <property type="entry name" value="Ligand-binding domain in the NO signalling and Golgi transport"/>
    <property type="match status" value="1"/>
</dbReference>
<keyword evidence="3" id="KW-1185">Reference proteome</keyword>
<organism evidence="2 3">
    <name type="scientific">Fusibacter ferrireducens</name>
    <dbReference type="NCBI Taxonomy" id="2785058"/>
    <lineage>
        <taxon>Bacteria</taxon>
        <taxon>Bacillati</taxon>
        <taxon>Bacillota</taxon>
        <taxon>Clostridia</taxon>
        <taxon>Eubacteriales</taxon>
        <taxon>Eubacteriales Family XII. Incertae Sedis</taxon>
        <taxon>Fusibacter</taxon>
    </lineage>
</organism>
<reference evidence="2 3" key="1">
    <citation type="submission" date="2020-11" db="EMBL/GenBank/DDBJ databases">
        <title>Fusibacter basophilias sp. nov.</title>
        <authorList>
            <person name="Qiu D."/>
        </authorList>
    </citation>
    <scope>NUCLEOTIDE SEQUENCE [LARGE SCALE GENOMIC DNA]</scope>
    <source>
        <strain evidence="2 3">Q10-2</strain>
    </source>
</reference>
<dbReference type="PANTHER" id="PTHR35090">
    <property type="entry name" value="DNA-DIRECTED RNA POLYMERASE SUBUNIT I"/>
    <property type="match status" value="1"/>
</dbReference>
<dbReference type="Proteomes" id="UP000614200">
    <property type="component" value="Unassembled WGS sequence"/>
</dbReference>
<evidence type="ECO:0000313" key="2">
    <source>
        <dbReference type="EMBL" id="MBF4694236.1"/>
    </source>
</evidence>
<dbReference type="InterPro" id="IPR004096">
    <property type="entry name" value="V4R"/>
</dbReference>